<sequence>MLDRAGENETPPLGAAMVVLPEPEAPINIATDMVSSAWSRRNAFNE</sequence>
<dbReference type="EMBL" id="JACIID010000008">
    <property type="protein sequence ID" value="MBB4537091.1"/>
    <property type="molecule type" value="Genomic_DNA"/>
</dbReference>
<dbReference type="EMBL" id="JACIHU010000008">
    <property type="protein sequence ID" value="MBB4481296.1"/>
    <property type="molecule type" value="Genomic_DNA"/>
</dbReference>
<dbReference type="AlphaFoldDB" id="A0A7W7EFS5"/>
<reference evidence="3 4" key="1">
    <citation type="submission" date="2020-08" db="EMBL/GenBank/DDBJ databases">
        <title>Genomic Encyclopedia of Type Strains, Phase IV (KMG-V): Genome sequencing to study the core and pangenomes of soil and plant-associated prokaryotes.</title>
        <authorList>
            <person name="Whitman W."/>
        </authorList>
    </citation>
    <scope>NUCLEOTIDE SEQUENCE [LARGE SCALE GENOMIC DNA]</scope>
    <source>
        <strain evidence="1 4">SEMIA 471</strain>
        <strain evidence="2 3">SEMIA 489</strain>
    </source>
</reference>
<evidence type="ECO:0000313" key="2">
    <source>
        <dbReference type="EMBL" id="MBB4537091.1"/>
    </source>
</evidence>
<evidence type="ECO:0000313" key="4">
    <source>
        <dbReference type="Proteomes" id="UP000557344"/>
    </source>
</evidence>
<name>A0A7W7EFS5_RHIET</name>
<evidence type="ECO:0000313" key="3">
    <source>
        <dbReference type="Proteomes" id="UP000523431"/>
    </source>
</evidence>
<dbReference type="Proteomes" id="UP000523431">
    <property type="component" value="Unassembled WGS sequence"/>
</dbReference>
<dbReference type="RefSeq" id="WP_183842986.1">
    <property type="nucleotide sequence ID" value="NZ_JACIHU010000008.1"/>
</dbReference>
<gene>
    <name evidence="1" type="ORF">GGE46_003892</name>
    <name evidence="2" type="ORF">GGE57_003855</name>
</gene>
<dbReference type="Proteomes" id="UP000557344">
    <property type="component" value="Unassembled WGS sequence"/>
</dbReference>
<proteinExistence type="predicted"/>
<evidence type="ECO:0000313" key="1">
    <source>
        <dbReference type="EMBL" id="MBB4481296.1"/>
    </source>
</evidence>
<accession>A0A7W7EFS5</accession>
<organism evidence="2 3">
    <name type="scientific">Rhizobium etli</name>
    <dbReference type="NCBI Taxonomy" id="29449"/>
    <lineage>
        <taxon>Bacteria</taxon>
        <taxon>Pseudomonadati</taxon>
        <taxon>Pseudomonadota</taxon>
        <taxon>Alphaproteobacteria</taxon>
        <taxon>Hyphomicrobiales</taxon>
        <taxon>Rhizobiaceae</taxon>
        <taxon>Rhizobium/Agrobacterium group</taxon>
        <taxon>Rhizobium</taxon>
    </lineage>
</organism>
<comment type="caution">
    <text evidence="2">The sequence shown here is derived from an EMBL/GenBank/DDBJ whole genome shotgun (WGS) entry which is preliminary data.</text>
</comment>
<protein>
    <submittedName>
        <fullName evidence="2">Uncharacterized protein</fullName>
    </submittedName>
</protein>